<accession>A0A9W9AM19</accession>
<dbReference type="AlphaFoldDB" id="A0A9W9AM19"/>
<organism evidence="2 3">
    <name type="scientific">Lentinula aciculospora</name>
    <dbReference type="NCBI Taxonomy" id="153920"/>
    <lineage>
        <taxon>Eukaryota</taxon>
        <taxon>Fungi</taxon>
        <taxon>Dikarya</taxon>
        <taxon>Basidiomycota</taxon>
        <taxon>Agaricomycotina</taxon>
        <taxon>Agaricomycetes</taxon>
        <taxon>Agaricomycetidae</taxon>
        <taxon>Agaricales</taxon>
        <taxon>Marasmiineae</taxon>
        <taxon>Omphalotaceae</taxon>
        <taxon>Lentinula</taxon>
    </lineage>
</organism>
<evidence type="ECO:0000256" key="1">
    <source>
        <dbReference type="SAM" id="SignalP"/>
    </source>
</evidence>
<proteinExistence type="predicted"/>
<sequence length="116" mass="12819">LLAATLTLFYLISSHLLTELTRCSSIQCQVQRCNSIRRSQKIQYIYVDPRSSQMYKRKIKVRRETHVSTSRSVSLVSTSFSAIFSSSLTSSSLTLVERSGFGAKIGISGLPTGHSA</sequence>
<name>A0A9W9AM19_9AGAR</name>
<feature type="non-terminal residue" evidence="2">
    <location>
        <position position="1"/>
    </location>
</feature>
<keyword evidence="1" id="KW-0732">Signal</keyword>
<protein>
    <submittedName>
        <fullName evidence="2">Uncharacterized protein</fullName>
    </submittedName>
</protein>
<comment type="caution">
    <text evidence="2">The sequence shown here is derived from an EMBL/GenBank/DDBJ whole genome shotgun (WGS) entry which is preliminary data.</text>
</comment>
<dbReference type="Proteomes" id="UP001150266">
    <property type="component" value="Unassembled WGS sequence"/>
</dbReference>
<dbReference type="EMBL" id="JAOTPV010000003">
    <property type="protein sequence ID" value="KAJ4485594.1"/>
    <property type="molecule type" value="Genomic_DNA"/>
</dbReference>
<evidence type="ECO:0000313" key="2">
    <source>
        <dbReference type="EMBL" id="KAJ4485594.1"/>
    </source>
</evidence>
<reference evidence="2" key="1">
    <citation type="submission" date="2022-08" db="EMBL/GenBank/DDBJ databases">
        <title>A Global Phylogenomic Analysis of the Shiitake Genus Lentinula.</title>
        <authorList>
            <consortium name="DOE Joint Genome Institute"/>
            <person name="Sierra-Patev S."/>
            <person name="Min B."/>
            <person name="Naranjo-Ortiz M."/>
            <person name="Looney B."/>
            <person name="Konkel Z."/>
            <person name="Slot J.C."/>
            <person name="Sakamoto Y."/>
            <person name="Steenwyk J.L."/>
            <person name="Rokas A."/>
            <person name="Carro J."/>
            <person name="Camarero S."/>
            <person name="Ferreira P."/>
            <person name="Molpeceres G."/>
            <person name="Ruiz-Duenas F.J."/>
            <person name="Serrano A."/>
            <person name="Henrissat B."/>
            <person name="Drula E."/>
            <person name="Hughes K.W."/>
            <person name="Mata J.L."/>
            <person name="Ishikawa N.K."/>
            <person name="Vargas-Isla R."/>
            <person name="Ushijima S."/>
            <person name="Smith C.A."/>
            <person name="Ahrendt S."/>
            <person name="Andreopoulos W."/>
            <person name="He G."/>
            <person name="Labutti K."/>
            <person name="Lipzen A."/>
            <person name="Ng V."/>
            <person name="Riley R."/>
            <person name="Sandor L."/>
            <person name="Barry K."/>
            <person name="Martinez A.T."/>
            <person name="Xiao Y."/>
            <person name="Gibbons J.G."/>
            <person name="Terashima K."/>
            <person name="Grigoriev I.V."/>
            <person name="Hibbett D.S."/>
        </authorList>
    </citation>
    <scope>NUCLEOTIDE SEQUENCE</scope>
    <source>
        <strain evidence="2">JLM2183</strain>
    </source>
</reference>
<keyword evidence="3" id="KW-1185">Reference proteome</keyword>
<feature type="signal peptide" evidence="1">
    <location>
        <begin position="1"/>
        <end position="23"/>
    </location>
</feature>
<feature type="chain" id="PRO_5040976433" evidence="1">
    <location>
        <begin position="24"/>
        <end position="116"/>
    </location>
</feature>
<gene>
    <name evidence="2" type="ORF">J3R30DRAFT_3440688</name>
</gene>
<evidence type="ECO:0000313" key="3">
    <source>
        <dbReference type="Proteomes" id="UP001150266"/>
    </source>
</evidence>